<evidence type="ECO:0000313" key="3">
    <source>
        <dbReference type="Proteomes" id="UP000288805"/>
    </source>
</evidence>
<accession>A0A438HTZ6</accession>
<evidence type="ECO:0000313" key="2">
    <source>
        <dbReference type="EMBL" id="RVW87944.1"/>
    </source>
</evidence>
<evidence type="ECO:0008006" key="4">
    <source>
        <dbReference type="Google" id="ProtNLM"/>
    </source>
</evidence>
<dbReference type="Proteomes" id="UP000288805">
    <property type="component" value="Unassembled WGS sequence"/>
</dbReference>
<protein>
    <recommendedName>
        <fullName evidence="4">Thionin-like protein 2</fullName>
    </recommendedName>
</protein>
<feature type="signal peptide" evidence="1">
    <location>
        <begin position="1"/>
        <end position="25"/>
    </location>
</feature>
<gene>
    <name evidence="2" type="ORF">CK203_033952</name>
</gene>
<evidence type="ECO:0000256" key="1">
    <source>
        <dbReference type="SAM" id="SignalP"/>
    </source>
</evidence>
<sequence>MEGQRARVALIACLILATLVMESAAAFSFACHGKCFLPGRSKEDCSNTVEKRCKNKSMLAESSPSYLCQHGCTTNMCTKISTSENPAAAKISACVDDCGMMCAKH</sequence>
<feature type="chain" id="PRO_5019534326" description="Thionin-like protein 2" evidence="1">
    <location>
        <begin position="26"/>
        <end position="105"/>
    </location>
</feature>
<dbReference type="EMBL" id="QGNW01000178">
    <property type="protein sequence ID" value="RVW87944.1"/>
    <property type="molecule type" value="Genomic_DNA"/>
</dbReference>
<keyword evidence="1" id="KW-0732">Signal</keyword>
<organism evidence="2 3">
    <name type="scientific">Vitis vinifera</name>
    <name type="common">Grape</name>
    <dbReference type="NCBI Taxonomy" id="29760"/>
    <lineage>
        <taxon>Eukaryota</taxon>
        <taxon>Viridiplantae</taxon>
        <taxon>Streptophyta</taxon>
        <taxon>Embryophyta</taxon>
        <taxon>Tracheophyta</taxon>
        <taxon>Spermatophyta</taxon>
        <taxon>Magnoliopsida</taxon>
        <taxon>eudicotyledons</taxon>
        <taxon>Gunneridae</taxon>
        <taxon>Pentapetalae</taxon>
        <taxon>rosids</taxon>
        <taxon>Vitales</taxon>
        <taxon>Vitaceae</taxon>
        <taxon>Viteae</taxon>
        <taxon>Vitis</taxon>
    </lineage>
</organism>
<proteinExistence type="predicted"/>
<reference evidence="2 3" key="1">
    <citation type="journal article" date="2018" name="PLoS Genet.">
        <title>Population sequencing reveals clonal diversity and ancestral inbreeding in the grapevine cultivar Chardonnay.</title>
        <authorList>
            <person name="Roach M.J."/>
            <person name="Johnson D.L."/>
            <person name="Bohlmann J."/>
            <person name="van Vuuren H.J."/>
            <person name="Jones S.J."/>
            <person name="Pretorius I.S."/>
            <person name="Schmidt S.A."/>
            <person name="Borneman A.R."/>
        </authorList>
    </citation>
    <scope>NUCLEOTIDE SEQUENCE [LARGE SCALE GENOMIC DNA]</scope>
    <source>
        <strain evidence="3">cv. Chardonnay</strain>
        <tissue evidence="2">Leaf</tissue>
    </source>
</reference>
<name>A0A438HTZ6_VITVI</name>
<dbReference type="AlphaFoldDB" id="A0A438HTZ6"/>
<comment type="caution">
    <text evidence="2">The sequence shown here is derived from an EMBL/GenBank/DDBJ whole genome shotgun (WGS) entry which is preliminary data.</text>
</comment>